<comment type="subcellular location">
    <subcellularLocation>
        <location evidence="1">Nucleus</location>
    </subcellularLocation>
</comment>
<dbReference type="SUPFAM" id="SSF57716">
    <property type="entry name" value="Glucocorticoid receptor-like (DNA-binding domain)"/>
    <property type="match status" value="2"/>
</dbReference>
<evidence type="ECO:0000259" key="9">
    <source>
        <dbReference type="PROSITE" id="PS50114"/>
    </source>
</evidence>
<dbReference type="CDD" id="cd00202">
    <property type="entry name" value="ZnF_GATA"/>
    <property type="match status" value="2"/>
</dbReference>
<keyword evidence="5" id="KW-0539">Nucleus</keyword>
<keyword evidence="2" id="KW-0479">Metal-binding</keyword>
<dbReference type="PANTHER" id="PTHR10071">
    <property type="entry name" value="TRANSCRIPTION FACTOR GATA FAMILY MEMBER"/>
    <property type="match status" value="1"/>
</dbReference>
<evidence type="ECO:0000256" key="6">
    <source>
        <dbReference type="PROSITE-ProRule" id="PRU00094"/>
    </source>
</evidence>
<name>A0A9W8IKS8_9FUNG</name>
<protein>
    <submittedName>
        <fullName evidence="10">GATA type transcriptional activator of nitrogen-regulated proteins</fullName>
    </submittedName>
</protein>
<feature type="domain" description="GATA-type" evidence="9">
    <location>
        <begin position="548"/>
        <end position="595"/>
    </location>
</feature>
<dbReference type="EMBL" id="JANBUY010000037">
    <property type="protein sequence ID" value="KAJ2866457.1"/>
    <property type="molecule type" value="Genomic_DNA"/>
</dbReference>
<dbReference type="GO" id="GO:0000978">
    <property type="term" value="F:RNA polymerase II cis-regulatory region sequence-specific DNA binding"/>
    <property type="evidence" value="ECO:0007669"/>
    <property type="project" value="TreeGrafter"/>
</dbReference>
<evidence type="ECO:0000256" key="4">
    <source>
        <dbReference type="ARBA" id="ARBA00022833"/>
    </source>
</evidence>
<dbReference type="GO" id="GO:0008270">
    <property type="term" value="F:zinc ion binding"/>
    <property type="evidence" value="ECO:0007669"/>
    <property type="project" value="UniProtKB-KW"/>
</dbReference>
<comment type="caution">
    <text evidence="10">The sequence shown here is derived from an EMBL/GenBank/DDBJ whole genome shotgun (WGS) entry which is preliminary data.</text>
</comment>
<dbReference type="InterPro" id="IPR000679">
    <property type="entry name" value="Znf_GATA"/>
</dbReference>
<feature type="region of interest" description="Disordered" evidence="8">
    <location>
        <begin position="126"/>
        <end position="161"/>
    </location>
</feature>
<dbReference type="GO" id="GO:0000122">
    <property type="term" value="P:negative regulation of transcription by RNA polymerase II"/>
    <property type="evidence" value="ECO:0007669"/>
    <property type="project" value="TreeGrafter"/>
</dbReference>
<evidence type="ECO:0000256" key="8">
    <source>
        <dbReference type="SAM" id="MobiDB-lite"/>
    </source>
</evidence>
<feature type="compositionally biased region" description="Polar residues" evidence="8">
    <location>
        <begin position="80"/>
        <end position="91"/>
    </location>
</feature>
<dbReference type="GO" id="GO:0005634">
    <property type="term" value="C:nucleus"/>
    <property type="evidence" value="ECO:0007669"/>
    <property type="project" value="UniProtKB-SubCell"/>
</dbReference>
<dbReference type="InterPro" id="IPR013088">
    <property type="entry name" value="Znf_NHR/GATA"/>
</dbReference>
<feature type="region of interest" description="Disordered" evidence="8">
    <location>
        <begin position="195"/>
        <end position="253"/>
    </location>
</feature>
<feature type="compositionally biased region" description="Low complexity" evidence="8">
    <location>
        <begin position="225"/>
        <end position="244"/>
    </location>
</feature>
<feature type="compositionally biased region" description="Polar residues" evidence="8">
    <location>
        <begin position="143"/>
        <end position="158"/>
    </location>
</feature>
<dbReference type="Pfam" id="PF00320">
    <property type="entry name" value="GATA"/>
    <property type="match status" value="2"/>
</dbReference>
<keyword evidence="11" id="KW-1185">Reference proteome</keyword>
<dbReference type="GO" id="GO:0045944">
    <property type="term" value="P:positive regulation of transcription by RNA polymerase II"/>
    <property type="evidence" value="ECO:0007669"/>
    <property type="project" value="TreeGrafter"/>
</dbReference>
<feature type="region of interest" description="Disordered" evidence="8">
    <location>
        <begin position="1"/>
        <end position="112"/>
    </location>
</feature>
<organism evidence="10 11">
    <name type="scientific">Coemansia aciculifera</name>
    <dbReference type="NCBI Taxonomy" id="417176"/>
    <lineage>
        <taxon>Eukaryota</taxon>
        <taxon>Fungi</taxon>
        <taxon>Fungi incertae sedis</taxon>
        <taxon>Zoopagomycota</taxon>
        <taxon>Kickxellomycotina</taxon>
        <taxon>Kickxellomycetes</taxon>
        <taxon>Kickxellales</taxon>
        <taxon>Kickxellaceae</taxon>
        <taxon>Coemansia</taxon>
    </lineage>
</organism>
<gene>
    <name evidence="10" type="primary">SFU1_1</name>
    <name evidence="10" type="ORF">GGH94_001498</name>
</gene>
<evidence type="ECO:0000256" key="3">
    <source>
        <dbReference type="ARBA" id="ARBA00022771"/>
    </source>
</evidence>
<evidence type="ECO:0000256" key="7">
    <source>
        <dbReference type="SAM" id="Coils"/>
    </source>
</evidence>
<evidence type="ECO:0000256" key="1">
    <source>
        <dbReference type="ARBA" id="ARBA00004123"/>
    </source>
</evidence>
<keyword evidence="7" id="KW-0175">Coiled coil</keyword>
<sequence length="743" mass="77224">MDHPRHSPTAAPAAAKVPPSTTIRLPPLSSLIDRPFPSQTQNLHRQHQFRGQPPPPPPPPPYTSGPGWRHAAYSGEPDQRNTLSPYTNMDTRNNHRYAPYQSSPHIHVTRSPNQLGKAATSPLMMPHAAGSSYLPPPPPVSAHQRTSSMIVSQDSSQRQYRDEHTRLYPAYAPPLAAAAAADDCDDNGRRPVVDKASRYLPVPPSSASASVSPRLPAGQLLRPHSSSSSSSGSNRSPSGRVSPPATTKWAPLPQCSTDRVSIQEARLMSAAAKAAAVKAASAAVASMTKRLGRSTKRAVSHSSVGAPQAKRGRPSTAISSDIELASGKSTDDQASKGLSSTPSKSRASAGAPAAGPVGPMTCVNCGTTKTPLWRRDPRGQPICNACGLYLKSYGKMRPLSLKRAQKHAEAMLGSSHSDCGGGGGGEGSCPGDGTCNGKGGGPSCDGCPAYNQKHLPHTTRAAAAHNQLTPSGARRLTAAERAAAIANGAATDEHGNIVGPLPDSAIGPGRVPPSVAAAIAEAAAAAAAASASSGPSVESGVGFERAICFNCSTDYTPLWRRDAEGHIACNACGLYYKLHGKHRPISMKRTTIKRRRRGINPAVPSAEVDMESASAASSNCNSVSPSPPSPVLPVLASNRVSDIVADVSDVADVTEEPPTTTAVAVAGSSLQSLVEAASQSPLATNNVLSSPVLAANSLPSNQDEVQKCREELQRECARLQALLERSTTLLEQLNKNGDSIGTE</sequence>
<feature type="compositionally biased region" description="Low complexity" evidence="8">
    <location>
        <begin position="7"/>
        <end position="19"/>
    </location>
</feature>
<accession>A0A9W8IKS8</accession>
<keyword evidence="4" id="KW-0862">Zinc</keyword>
<reference evidence="10" key="1">
    <citation type="submission" date="2022-07" db="EMBL/GenBank/DDBJ databases">
        <title>Phylogenomic reconstructions and comparative analyses of Kickxellomycotina fungi.</title>
        <authorList>
            <person name="Reynolds N.K."/>
            <person name="Stajich J.E."/>
            <person name="Barry K."/>
            <person name="Grigoriev I.V."/>
            <person name="Crous P."/>
            <person name="Smith M.E."/>
        </authorList>
    </citation>
    <scope>NUCLEOTIDE SEQUENCE</scope>
    <source>
        <strain evidence="10">RSA 476</strain>
    </source>
</reference>
<evidence type="ECO:0000256" key="2">
    <source>
        <dbReference type="ARBA" id="ARBA00022723"/>
    </source>
</evidence>
<keyword evidence="3 6" id="KW-0863">Zinc-finger</keyword>
<dbReference type="InterPro" id="IPR039355">
    <property type="entry name" value="Transcription_factor_GATA"/>
</dbReference>
<dbReference type="Gene3D" id="3.30.50.10">
    <property type="entry name" value="Erythroid Transcription Factor GATA-1, subunit A"/>
    <property type="match status" value="2"/>
</dbReference>
<dbReference type="AlphaFoldDB" id="A0A9W8IKS8"/>
<dbReference type="PROSITE" id="PS00344">
    <property type="entry name" value="GATA_ZN_FINGER_1"/>
    <property type="match status" value="2"/>
</dbReference>
<dbReference type="SMART" id="SM00401">
    <property type="entry name" value="ZnF_GATA"/>
    <property type="match status" value="2"/>
</dbReference>
<dbReference type="PRINTS" id="PR00619">
    <property type="entry name" value="GATAZNFINGER"/>
</dbReference>
<feature type="compositionally biased region" description="Polar residues" evidence="8">
    <location>
        <begin position="100"/>
        <end position="112"/>
    </location>
</feature>
<dbReference type="PROSITE" id="PS50114">
    <property type="entry name" value="GATA_ZN_FINGER_2"/>
    <property type="match status" value="2"/>
</dbReference>
<evidence type="ECO:0000256" key="5">
    <source>
        <dbReference type="ARBA" id="ARBA00023242"/>
    </source>
</evidence>
<feature type="compositionally biased region" description="Low complexity" evidence="8">
    <location>
        <begin position="342"/>
        <end position="354"/>
    </location>
</feature>
<proteinExistence type="predicted"/>
<evidence type="ECO:0000313" key="10">
    <source>
        <dbReference type="EMBL" id="KAJ2866457.1"/>
    </source>
</evidence>
<feature type="coiled-coil region" evidence="7">
    <location>
        <begin position="702"/>
        <end position="736"/>
    </location>
</feature>
<feature type="region of interest" description="Disordered" evidence="8">
    <location>
        <begin position="291"/>
        <end position="354"/>
    </location>
</feature>
<evidence type="ECO:0000313" key="11">
    <source>
        <dbReference type="Proteomes" id="UP001140074"/>
    </source>
</evidence>
<feature type="domain" description="GATA-type" evidence="9">
    <location>
        <begin position="356"/>
        <end position="409"/>
    </location>
</feature>
<feature type="compositionally biased region" description="Pro residues" evidence="8">
    <location>
        <begin position="52"/>
        <end position="63"/>
    </location>
</feature>
<dbReference type="Proteomes" id="UP001140074">
    <property type="component" value="Unassembled WGS sequence"/>
</dbReference>
<dbReference type="PANTHER" id="PTHR10071:SF281">
    <property type="entry name" value="BOX A-BINDING FACTOR-RELATED"/>
    <property type="match status" value="1"/>
</dbReference>
<dbReference type="GO" id="GO:0000981">
    <property type="term" value="F:DNA-binding transcription factor activity, RNA polymerase II-specific"/>
    <property type="evidence" value="ECO:0007669"/>
    <property type="project" value="TreeGrafter"/>
</dbReference>